<dbReference type="InterPro" id="IPR019378">
    <property type="entry name" value="GDP-Fuc_O-FucTrfase"/>
</dbReference>
<feature type="compositionally biased region" description="Acidic residues" evidence="4">
    <location>
        <begin position="67"/>
        <end position="88"/>
    </location>
</feature>
<dbReference type="Gene3D" id="3.40.50.11350">
    <property type="match status" value="1"/>
</dbReference>
<keyword evidence="1" id="KW-0808">Transferase</keyword>
<dbReference type="GO" id="GO:0006004">
    <property type="term" value="P:fucose metabolic process"/>
    <property type="evidence" value="ECO:0007669"/>
    <property type="project" value="UniProtKB-KW"/>
</dbReference>
<dbReference type="Proteomes" id="UP001054902">
    <property type="component" value="Unassembled WGS sequence"/>
</dbReference>
<sequence length="599" mass="69496">MPRQVREVSSSTAGLVIIFALMMLVGTSNVILFHKVYLHRQSSSHDFQTNEFVKQIINELQRKPANEELDGELDGEDPLLDTSLEDTTQDTPQETPVKKSKHKAINENTADHHPIAGLNCKDHGGPADPSEMIYWNDIPADSNYISPFYDEEKYITFEPDAGGFNNIRMAYETIFVLAHATGRTLVLPPEKQMYLLSKGGSKHKKDFTFNDFFHLDSIAFEHAGINIITMEEFLKRKGITGELKDLTSGQVVKPPKDQIDWNGKNLNPLFEYLRKVGKFPEGWNPNECIAAIPSNQDPKNVQELNKIFDDIQALKYGPIPDPLKDFVNEPVDVDGSVKDRMREMLATRKHLCVYDEELQREPLLHFKVDHAVKARMLTHFYAFIFFQDWKQDLFYKRFVRDHIRYVDEIVCAAARIVDAVRERSRKHSASNTEGLYDSWHVRRGDFQYKNVKVDVDQLDKQSKDELKDGPMSLYIATDERDKSFFEPLKKKYDVMFLDDFMHLIEGVNPNYYGMLDQLVAYKGRVFFGTWFSTLSGYINRMRGYYSVKAKSEGYELGTLPSYYFVPKDKKFQMTKYMPVKLPIYMREFPTSWRDIDKSL</sequence>
<dbReference type="PANTHER" id="PTHR31469:SF8">
    <property type="entry name" value="OS07G0641000 PROTEIN"/>
    <property type="match status" value="1"/>
</dbReference>
<keyword evidence="3" id="KW-0119">Carbohydrate metabolism</keyword>
<dbReference type="AlphaFoldDB" id="A0AAD3D4B6"/>
<gene>
    <name evidence="6" type="ORF">CTEN210_12936</name>
</gene>
<name>A0AAD3D4B6_9STRA</name>
<protein>
    <submittedName>
        <fullName evidence="6">Uncharacterized protein</fullName>
    </submittedName>
</protein>
<keyword evidence="5" id="KW-0472">Membrane</keyword>
<evidence type="ECO:0000313" key="7">
    <source>
        <dbReference type="Proteomes" id="UP001054902"/>
    </source>
</evidence>
<dbReference type="EMBL" id="BLLK01000052">
    <property type="protein sequence ID" value="GFH56460.1"/>
    <property type="molecule type" value="Genomic_DNA"/>
</dbReference>
<evidence type="ECO:0000256" key="3">
    <source>
        <dbReference type="ARBA" id="ARBA00023277"/>
    </source>
</evidence>
<reference evidence="6 7" key="1">
    <citation type="journal article" date="2021" name="Sci. Rep.">
        <title>The genome of the diatom Chaetoceros tenuissimus carries an ancient integrated fragment of an extant virus.</title>
        <authorList>
            <person name="Hongo Y."/>
            <person name="Kimura K."/>
            <person name="Takaki Y."/>
            <person name="Yoshida Y."/>
            <person name="Baba S."/>
            <person name="Kobayashi G."/>
            <person name="Nagasaki K."/>
            <person name="Hano T."/>
            <person name="Tomaru Y."/>
        </authorList>
    </citation>
    <scope>NUCLEOTIDE SEQUENCE [LARGE SCALE GENOMIC DNA]</scope>
    <source>
        <strain evidence="6 7">NIES-3715</strain>
    </source>
</reference>
<dbReference type="PANTHER" id="PTHR31469">
    <property type="entry name" value="OS07G0633600 PROTEIN"/>
    <property type="match status" value="1"/>
</dbReference>
<feature type="transmembrane region" description="Helical" evidence="5">
    <location>
        <begin position="12"/>
        <end position="33"/>
    </location>
</feature>
<keyword evidence="5" id="KW-0812">Transmembrane</keyword>
<evidence type="ECO:0000256" key="1">
    <source>
        <dbReference type="ARBA" id="ARBA00022679"/>
    </source>
</evidence>
<keyword evidence="5" id="KW-1133">Transmembrane helix</keyword>
<dbReference type="FunFam" id="3.40.50.11350:FF:000014">
    <property type="entry name" value="Uncharacterized protein"/>
    <property type="match status" value="1"/>
</dbReference>
<dbReference type="GO" id="GO:0016740">
    <property type="term" value="F:transferase activity"/>
    <property type="evidence" value="ECO:0007669"/>
    <property type="project" value="UniProtKB-KW"/>
</dbReference>
<organism evidence="6 7">
    <name type="scientific">Chaetoceros tenuissimus</name>
    <dbReference type="NCBI Taxonomy" id="426638"/>
    <lineage>
        <taxon>Eukaryota</taxon>
        <taxon>Sar</taxon>
        <taxon>Stramenopiles</taxon>
        <taxon>Ochrophyta</taxon>
        <taxon>Bacillariophyta</taxon>
        <taxon>Coscinodiscophyceae</taxon>
        <taxon>Chaetocerotophycidae</taxon>
        <taxon>Chaetocerotales</taxon>
        <taxon>Chaetocerotaceae</taxon>
        <taxon>Chaetoceros</taxon>
    </lineage>
</organism>
<feature type="region of interest" description="Disordered" evidence="4">
    <location>
        <begin position="64"/>
        <end position="102"/>
    </location>
</feature>
<evidence type="ECO:0000313" key="6">
    <source>
        <dbReference type="EMBL" id="GFH56460.1"/>
    </source>
</evidence>
<evidence type="ECO:0000256" key="4">
    <source>
        <dbReference type="SAM" id="MobiDB-lite"/>
    </source>
</evidence>
<evidence type="ECO:0000256" key="5">
    <source>
        <dbReference type="SAM" id="Phobius"/>
    </source>
</evidence>
<keyword evidence="2" id="KW-0294">Fucose metabolism</keyword>
<comment type="caution">
    <text evidence="6">The sequence shown here is derived from an EMBL/GenBank/DDBJ whole genome shotgun (WGS) entry which is preliminary data.</text>
</comment>
<dbReference type="CDD" id="cd11296">
    <property type="entry name" value="O-FucT_like"/>
    <property type="match status" value="1"/>
</dbReference>
<evidence type="ECO:0000256" key="2">
    <source>
        <dbReference type="ARBA" id="ARBA00023253"/>
    </source>
</evidence>
<keyword evidence="7" id="KW-1185">Reference proteome</keyword>
<accession>A0AAD3D4B6</accession>
<dbReference type="Pfam" id="PF10250">
    <property type="entry name" value="O-FucT"/>
    <property type="match status" value="1"/>
</dbReference>
<proteinExistence type="predicted"/>
<dbReference type="Gene3D" id="3.40.50.11340">
    <property type="match status" value="1"/>
</dbReference>